<dbReference type="InterPro" id="IPR011733">
    <property type="entry name" value="CHP02185_IM"/>
</dbReference>
<feature type="transmembrane region" description="Helical" evidence="1">
    <location>
        <begin position="103"/>
        <end position="121"/>
    </location>
</feature>
<dbReference type="Pfam" id="PF09605">
    <property type="entry name" value="Trep_Strep"/>
    <property type="match status" value="1"/>
</dbReference>
<keyword evidence="1" id="KW-0472">Membrane</keyword>
<name>A0A1R4JQW5_9MICO</name>
<accession>A0A1R4JQW5</accession>
<keyword evidence="3" id="KW-1185">Reference proteome</keyword>
<dbReference type="Proteomes" id="UP000196778">
    <property type="component" value="Unassembled WGS sequence"/>
</dbReference>
<dbReference type="RefSeq" id="WP_087137347.1">
    <property type="nucleotide sequence ID" value="NZ_FUKR01000051.1"/>
</dbReference>
<evidence type="ECO:0000313" key="3">
    <source>
        <dbReference type="Proteomes" id="UP000196778"/>
    </source>
</evidence>
<proteinExistence type="predicted"/>
<feature type="transmembrane region" description="Helical" evidence="1">
    <location>
        <begin position="80"/>
        <end position="97"/>
    </location>
</feature>
<feature type="transmembrane region" description="Helical" evidence="1">
    <location>
        <begin position="180"/>
        <end position="198"/>
    </location>
</feature>
<dbReference type="OrthoDB" id="9781459at2"/>
<dbReference type="NCBIfam" id="TIGR02185">
    <property type="entry name" value="Trep_Strep"/>
    <property type="match status" value="1"/>
</dbReference>
<organism evidence="2 3">
    <name type="scientific">Mycetocola reblochoni REB411</name>
    <dbReference type="NCBI Taxonomy" id="1255698"/>
    <lineage>
        <taxon>Bacteria</taxon>
        <taxon>Bacillati</taxon>
        <taxon>Actinomycetota</taxon>
        <taxon>Actinomycetes</taxon>
        <taxon>Micrococcales</taxon>
        <taxon>Microbacteriaceae</taxon>
        <taxon>Mycetocola</taxon>
    </lineage>
</organism>
<reference evidence="3" key="1">
    <citation type="submission" date="2017-02" db="EMBL/GenBank/DDBJ databases">
        <authorList>
            <person name="Dridi B."/>
        </authorList>
    </citation>
    <scope>NUCLEOTIDE SEQUENCE [LARGE SCALE GENOMIC DNA]</scope>
    <source>
        <strain evidence="3">EB411</strain>
    </source>
</reference>
<evidence type="ECO:0000313" key="2">
    <source>
        <dbReference type="EMBL" id="SJN34671.1"/>
    </source>
</evidence>
<dbReference type="AlphaFoldDB" id="A0A1R4JQW5"/>
<sequence length="212" mass="22858">MSDTAPAPATAAPTPPKRSLRFSPRDIINVAIFAVIYFIVVFAVAMLGVISPFVMIVTLPLTPIVAGIPYMLFLTRVRHAGMVALMGVALAALDLVIGHPWQSALIIIVLSLIGEAIMAAGKYRSTWAAIWTYTVFSAWFIGPWVPFLLDPAGYIASYGLEAYGEEYAQSFRELVTVPTILLMVLSTVVCGFLGGLLGSRLLSKHFRKAGLA</sequence>
<gene>
    <name evidence="2" type="ORF">FM119_09060</name>
</gene>
<dbReference type="EMBL" id="FUKR01000051">
    <property type="protein sequence ID" value="SJN34671.1"/>
    <property type="molecule type" value="Genomic_DNA"/>
</dbReference>
<feature type="transmembrane region" description="Helical" evidence="1">
    <location>
        <begin position="27"/>
        <end position="47"/>
    </location>
</feature>
<keyword evidence="1" id="KW-1133">Transmembrane helix</keyword>
<keyword evidence="1" id="KW-0812">Transmembrane</keyword>
<evidence type="ECO:0000256" key="1">
    <source>
        <dbReference type="SAM" id="Phobius"/>
    </source>
</evidence>
<protein>
    <submittedName>
        <fullName evidence="2">Substrate-specific component BL0695 of predicted ECF transporter</fullName>
    </submittedName>
</protein>
<feature type="transmembrane region" description="Helical" evidence="1">
    <location>
        <begin position="53"/>
        <end position="73"/>
    </location>
</feature>
<feature type="transmembrane region" description="Helical" evidence="1">
    <location>
        <begin position="128"/>
        <end position="149"/>
    </location>
</feature>